<sequence>MFPNECIDGFKQVKVEEIASSGTTLGLSLEEYKAVVDESDVVYIQIYDEESRMLAYEWLVKNKRQKNSLPDSVLYIFKDVDTRKKEKLMIARK</sequence>
<reference evidence="2" key="1">
    <citation type="journal article" date="2022" name="Mol. Ecol. Resour.">
        <title>The genomes of chicory, endive, great burdock and yacon provide insights into Asteraceae palaeo-polyploidization history and plant inulin production.</title>
        <authorList>
            <person name="Fan W."/>
            <person name="Wang S."/>
            <person name="Wang H."/>
            <person name="Wang A."/>
            <person name="Jiang F."/>
            <person name="Liu H."/>
            <person name="Zhao H."/>
            <person name="Xu D."/>
            <person name="Zhang Y."/>
        </authorList>
    </citation>
    <scope>NUCLEOTIDE SEQUENCE [LARGE SCALE GENOMIC DNA]</scope>
    <source>
        <strain evidence="2">cv. Yunnan</strain>
    </source>
</reference>
<proteinExistence type="predicted"/>
<comment type="caution">
    <text evidence="1">The sequence shown here is derived from an EMBL/GenBank/DDBJ whole genome shotgun (WGS) entry which is preliminary data.</text>
</comment>
<name>A0ACB9K3E8_9ASTR</name>
<accession>A0ACB9K3E8</accession>
<evidence type="ECO:0000313" key="1">
    <source>
        <dbReference type="EMBL" id="KAI3826846.1"/>
    </source>
</evidence>
<dbReference type="EMBL" id="CM042018">
    <property type="protein sequence ID" value="KAI3826846.1"/>
    <property type="molecule type" value="Genomic_DNA"/>
</dbReference>
<evidence type="ECO:0000313" key="2">
    <source>
        <dbReference type="Proteomes" id="UP001056120"/>
    </source>
</evidence>
<reference evidence="1 2" key="2">
    <citation type="journal article" date="2022" name="Mol. Ecol. Resour.">
        <title>The genomes of chicory, endive, great burdock and yacon provide insights into Asteraceae paleo-polyploidization history and plant inulin production.</title>
        <authorList>
            <person name="Fan W."/>
            <person name="Wang S."/>
            <person name="Wang H."/>
            <person name="Wang A."/>
            <person name="Jiang F."/>
            <person name="Liu H."/>
            <person name="Zhao H."/>
            <person name="Xu D."/>
            <person name="Zhang Y."/>
        </authorList>
    </citation>
    <scope>NUCLEOTIDE SEQUENCE [LARGE SCALE GENOMIC DNA]</scope>
    <source>
        <strain evidence="2">cv. Yunnan</strain>
        <tissue evidence="1">Leaves</tissue>
    </source>
</reference>
<organism evidence="1 2">
    <name type="scientific">Smallanthus sonchifolius</name>
    <dbReference type="NCBI Taxonomy" id="185202"/>
    <lineage>
        <taxon>Eukaryota</taxon>
        <taxon>Viridiplantae</taxon>
        <taxon>Streptophyta</taxon>
        <taxon>Embryophyta</taxon>
        <taxon>Tracheophyta</taxon>
        <taxon>Spermatophyta</taxon>
        <taxon>Magnoliopsida</taxon>
        <taxon>eudicotyledons</taxon>
        <taxon>Gunneridae</taxon>
        <taxon>Pentapetalae</taxon>
        <taxon>asterids</taxon>
        <taxon>campanulids</taxon>
        <taxon>Asterales</taxon>
        <taxon>Asteraceae</taxon>
        <taxon>Asteroideae</taxon>
        <taxon>Heliantheae alliance</taxon>
        <taxon>Millerieae</taxon>
        <taxon>Smallanthus</taxon>
    </lineage>
</organism>
<protein>
    <submittedName>
        <fullName evidence="1">Uncharacterized protein</fullName>
    </submittedName>
</protein>
<gene>
    <name evidence="1" type="ORF">L1987_00904</name>
</gene>
<keyword evidence="2" id="KW-1185">Reference proteome</keyword>
<dbReference type="Proteomes" id="UP001056120">
    <property type="component" value="Linkage Group LG01"/>
</dbReference>